<dbReference type="Proteomes" id="UP000054166">
    <property type="component" value="Unassembled WGS sequence"/>
</dbReference>
<protein>
    <submittedName>
        <fullName evidence="1">Uncharacterized protein</fullName>
    </submittedName>
</protein>
<dbReference type="EMBL" id="KN832994">
    <property type="protein sequence ID" value="KIM82554.1"/>
    <property type="molecule type" value="Genomic_DNA"/>
</dbReference>
<evidence type="ECO:0000313" key="2">
    <source>
        <dbReference type="Proteomes" id="UP000054166"/>
    </source>
</evidence>
<sequence length="114" mass="12677">MLTDAALRLFSLVLHYFPSDSLNFCGSIRTGSPIILRSSVNVATQNRGRKFNCLLTLVQSRNIGRRKNSKVAIILTPQSYQSSERFSWDSTATTDPCLASIAKQCELCIGIHVR</sequence>
<keyword evidence="2" id="KW-1185">Reference proteome</keyword>
<name>A0A0C3FS10_PILCF</name>
<dbReference type="HOGENOM" id="CLU_2121974_0_0_1"/>
<proteinExistence type="predicted"/>
<accession>A0A0C3FS10</accession>
<dbReference type="InParanoid" id="A0A0C3FS10"/>
<reference evidence="2" key="2">
    <citation type="submission" date="2015-01" db="EMBL/GenBank/DDBJ databases">
        <title>Evolutionary Origins and Diversification of the Mycorrhizal Mutualists.</title>
        <authorList>
            <consortium name="DOE Joint Genome Institute"/>
            <consortium name="Mycorrhizal Genomics Consortium"/>
            <person name="Kohler A."/>
            <person name="Kuo A."/>
            <person name="Nagy L.G."/>
            <person name="Floudas D."/>
            <person name="Copeland A."/>
            <person name="Barry K.W."/>
            <person name="Cichocki N."/>
            <person name="Veneault-Fourrey C."/>
            <person name="LaButti K."/>
            <person name="Lindquist E.A."/>
            <person name="Lipzen A."/>
            <person name="Lundell T."/>
            <person name="Morin E."/>
            <person name="Murat C."/>
            <person name="Riley R."/>
            <person name="Ohm R."/>
            <person name="Sun H."/>
            <person name="Tunlid A."/>
            <person name="Henrissat B."/>
            <person name="Grigoriev I.V."/>
            <person name="Hibbett D.S."/>
            <person name="Martin F."/>
        </authorList>
    </citation>
    <scope>NUCLEOTIDE SEQUENCE [LARGE SCALE GENOMIC DNA]</scope>
    <source>
        <strain evidence="2">F 1598</strain>
    </source>
</reference>
<evidence type="ECO:0000313" key="1">
    <source>
        <dbReference type="EMBL" id="KIM82554.1"/>
    </source>
</evidence>
<organism evidence="1 2">
    <name type="scientific">Piloderma croceum (strain F 1598)</name>
    <dbReference type="NCBI Taxonomy" id="765440"/>
    <lineage>
        <taxon>Eukaryota</taxon>
        <taxon>Fungi</taxon>
        <taxon>Dikarya</taxon>
        <taxon>Basidiomycota</taxon>
        <taxon>Agaricomycotina</taxon>
        <taxon>Agaricomycetes</taxon>
        <taxon>Agaricomycetidae</taxon>
        <taxon>Atheliales</taxon>
        <taxon>Atheliaceae</taxon>
        <taxon>Piloderma</taxon>
    </lineage>
</organism>
<gene>
    <name evidence="1" type="ORF">PILCRDRAFT_466105</name>
</gene>
<dbReference type="AlphaFoldDB" id="A0A0C3FS10"/>
<reference evidence="1 2" key="1">
    <citation type="submission" date="2014-04" db="EMBL/GenBank/DDBJ databases">
        <authorList>
            <consortium name="DOE Joint Genome Institute"/>
            <person name="Kuo A."/>
            <person name="Tarkka M."/>
            <person name="Buscot F."/>
            <person name="Kohler A."/>
            <person name="Nagy L.G."/>
            <person name="Floudas D."/>
            <person name="Copeland A."/>
            <person name="Barry K.W."/>
            <person name="Cichocki N."/>
            <person name="Veneault-Fourrey C."/>
            <person name="LaButti K."/>
            <person name="Lindquist E.A."/>
            <person name="Lipzen A."/>
            <person name="Lundell T."/>
            <person name="Morin E."/>
            <person name="Murat C."/>
            <person name="Sun H."/>
            <person name="Tunlid A."/>
            <person name="Henrissat B."/>
            <person name="Grigoriev I.V."/>
            <person name="Hibbett D.S."/>
            <person name="Martin F."/>
            <person name="Nordberg H.P."/>
            <person name="Cantor M.N."/>
            <person name="Hua S.X."/>
        </authorList>
    </citation>
    <scope>NUCLEOTIDE SEQUENCE [LARGE SCALE GENOMIC DNA]</scope>
    <source>
        <strain evidence="1 2">F 1598</strain>
    </source>
</reference>